<organism evidence="7 8">
    <name type="scientific">Acinetobacter gerneri</name>
    <dbReference type="NCBI Taxonomy" id="202952"/>
    <lineage>
        <taxon>Bacteria</taxon>
        <taxon>Pseudomonadati</taxon>
        <taxon>Pseudomonadota</taxon>
        <taxon>Gammaproteobacteria</taxon>
        <taxon>Moraxellales</taxon>
        <taxon>Moraxellaceae</taxon>
        <taxon>Acinetobacter</taxon>
    </lineage>
</organism>
<evidence type="ECO:0000256" key="5">
    <source>
        <dbReference type="SAM" id="Phobius"/>
    </source>
</evidence>
<keyword evidence="2 5" id="KW-0812">Transmembrane</keyword>
<dbReference type="InterPro" id="IPR011701">
    <property type="entry name" value="MFS"/>
</dbReference>
<feature type="transmembrane region" description="Helical" evidence="5">
    <location>
        <begin position="427"/>
        <end position="446"/>
    </location>
</feature>
<evidence type="ECO:0000256" key="3">
    <source>
        <dbReference type="ARBA" id="ARBA00022989"/>
    </source>
</evidence>
<feature type="transmembrane region" description="Helical" evidence="5">
    <location>
        <begin position="30"/>
        <end position="49"/>
    </location>
</feature>
<accession>A0AAW8JNI3</accession>
<dbReference type="Pfam" id="PF07690">
    <property type="entry name" value="MFS_1"/>
    <property type="match status" value="1"/>
</dbReference>
<dbReference type="AlphaFoldDB" id="A0AAW8JNI3"/>
<feature type="transmembrane region" description="Helical" evidence="5">
    <location>
        <begin position="308"/>
        <end position="329"/>
    </location>
</feature>
<evidence type="ECO:0000313" key="7">
    <source>
        <dbReference type="EMBL" id="MDQ9073105.1"/>
    </source>
</evidence>
<dbReference type="InterPro" id="IPR036259">
    <property type="entry name" value="MFS_trans_sf"/>
</dbReference>
<dbReference type="PROSITE" id="PS50850">
    <property type="entry name" value="MFS"/>
    <property type="match status" value="1"/>
</dbReference>
<dbReference type="GO" id="GO:0005886">
    <property type="term" value="C:plasma membrane"/>
    <property type="evidence" value="ECO:0007669"/>
    <property type="project" value="TreeGrafter"/>
</dbReference>
<dbReference type="Gene3D" id="1.20.1250.20">
    <property type="entry name" value="MFS general substrate transporter like domains"/>
    <property type="match status" value="1"/>
</dbReference>
<reference evidence="7" key="1">
    <citation type="submission" date="2023-08" db="EMBL/GenBank/DDBJ databases">
        <title>Emergence of clinically-relevant ST2 carbapenem-resistant Acinetobacter baumannii strains in hospital sewages in Zhejiang, East of China.</title>
        <authorList>
            <person name="Kaichao C."/>
            <person name="Zhang R."/>
        </authorList>
    </citation>
    <scope>NUCLEOTIDE SEQUENCE</scope>
    <source>
        <strain evidence="7">M-SY-60</strain>
    </source>
</reference>
<evidence type="ECO:0000256" key="2">
    <source>
        <dbReference type="ARBA" id="ARBA00022692"/>
    </source>
</evidence>
<keyword evidence="4 5" id="KW-0472">Membrane</keyword>
<gene>
    <name evidence="7" type="ORF">RFH51_16750</name>
</gene>
<feature type="transmembrane region" description="Helical" evidence="5">
    <location>
        <begin position="157"/>
        <end position="177"/>
    </location>
</feature>
<name>A0AAW8JNI3_9GAMM</name>
<proteinExistence type="predicted"/>
<dbReference type="PANTHER" id="PTHR23508:SF10">
    <property type="entry name" value="CARBOXYLIC ACID TRANSPORTER PROTEIN HOMOLOG"/>
    <property type="match status" value="1"/>
</dbReference>
<dbReference type="InterPro" id="IPR020846">
    <property type="entry name" value="MFS_dom"/>
</dbReference>
<feature type="transmembrane region" description="Helical" evidence="5">
    <location>
        <begin position="361"/>
        <end position="385"/>
    </location>
</feature>
<feature type="transmembrane region" description="Helical" evidence="5">
    <location>
        <begin position="397"/>
        <end position="421"/>
    </location>
</feature>
<evidence type="ECO:0000256" key="4">
    <source>
        <dbReference type="ARBA" id="ARBA00023136"/>
    </source>
</evidence>
<feature type="transmembrane region" description="Helical" evidence="5">
    <location>
        <begin position="336"/>
        <end position="355"/>
    </location>
</feature>
<keyword evidence="3 5" id="KW-1133">Transmembrane helix</keyword>
<dbReference type="PROSITE" id="PS00217">
    <property type="entry name" value="SUGAR_TRANSPORT_2"/>
    <property type="match status" value="1"/>
</dbReference>
<protein>
    <submittedName>
        <fullName evidence="7">MFS transporter</fullName>
    </submittedName>
</protein>
<evidence type="ECO:0000259" key="6">
    <source>
        <dbReference type="PROSITE" id="PS50850"/>
    </source>
</evidence>
<feature type="transmembrane region" description="Helical" evidence="5">
    <location>
        <begin position="272"/>
        <end position="296"/>
    </location>
</feature>
<sequence>MKPQGIGFLCFMEKSIHPITKVIDQKFSPYQFFIIFFCFCVALFDGFDTQAVAFTGPAIIDAFQLEAKALAPVLTAGIIGMTVGAMCLGMLADRLGRRMTLMICMFIFATATFFTAYVTHLDQIFILRVIAGLGMGGATPVLLALASEYSPQRYKGLVTTGVLLALPAGAMLGGILAAKIMPIWGWQSIYIIGGVVPLFLLLILFFILPESLEYLKQRPTAKNIAKIEKILAKITGQNFKLTKEEIAPEQTTAVKAAQLSALFQNGLAKTTIGVWGTYFFNWIAWFMLLSWLPTILKQAGLNPADAPYASVTVNAAFIIFAIPLAYFLPKLNTLKILYFMLGCGIAIALALGFTIQTQQWGLIFALVALAGFGIGGQQLALNYLVVASFPTEVRATATGWAIGMGRFGAILGSAIGGTVLANFGINGYFYMLAIPLFIALICVFYIRKSYRQVEAENILSH</sequence>
<comment type="caution">
    <text evidence="7">The sequence shown here is derived from an EMBL/GenBank/DDBJ whole genome shotgun (WGS) entry which is preliminary data.</text>
</comment>
<dbReference type="Proteomes" id="UP001243195">
    <property type="component" value="Unassembled WGS sequence"/>
</dbReference>
<evidence type="ECO:0000256" key="1">
    <source>
        <dbReference type="ARBA" id="ARBA00004141"/>
    </source>
</evidence>
<comment type="subcellular location">
    <subcellularLocation>
        <location evidence="1">Membrane</location>
        <topology evidence="1">Multi-pass membrane protein</topology>
    </subcellularLocation>
</comment>
<dbReference type="GO" id="GO:0046943">
    <property type="term" value="F:carboxylic acid transmembrane transporter activity"/>
    <property type="evidence" value="ECO:0007669"/>
    <property type="project" value="TreeGrafter"/>
</dbReference>
<feature type="transmembrane region" description="Helical" evidence="5">
    <location>
        <begin position="125"/>
        <end position="145"/>
    </location>
</feature>
<feature type="transmembrane region" description="Helical" evidence="5">
    <location>
        <begin position="99"/>
        <end position="119"/>
    </location>
</feature>
<dbReference type="PANTHER" id="PTHR23508">
    <property type="entry name" value="CARBOXYLIC ACID TRANSPORTER PROTEIN HOMOLOG"/>
    <property type="match status" value="1"/>
</dbReference>
<feature type="transmembrane region" description="Helical" evidence="5">
    <location>
        <begin position="189"/>
        <end position="208"/>
    </location>
</feature>
<feature type="domain" description="Major facilitator superfamily (MFS) profile" evidence="6">
    <location>
        <begin position="34"/>
        <end position="451"/>
    </location>
</feature>
<dbReference type="EMBL" id="JAVIDA010000034">
    <property type="protein sequence ID" value="MDQ9073105.1"/>
    <property type="molecule type" value="Genomic_DNA"/>
</dbReference>
<dbReference type="RefSeq" id="WP_308957222.1">
    <property type="nucleotide sequence ID" value="NZ_DAMBEH010000007.1"/>
</dbReference>
<evidence type="ECO:0000313" key="8">
    <source>
        <dbReference type="Proteomes" id="UP001243195"/>
    </source>
</evidence>
<dbReference type="InterPro" id="IPR005829">
    <property type="entry name" value="Sugar_transporter_CS"/>
</dbReference>
<dbReference type="SUPFAM" id="SSF103473">
    <property type="entry name" value="MFS general substrate transporter"/>
    <property type="match status" value="1"/>
</dbReference>
<feature type="transmembrane region" description="Helical" evidence="5">
    <location>
        <begin position="69"/>
        <end position="92"/>
    </location>
</feature>